<evidence type="ECO:0000313" key="1">
    <source>
        <dbReference type="EMBL" id="WBA14526.1"/>
    </source>
</evidence>
<dbReference type="Proteomes" id="UP001164676">
    <property type="component" value="Chromosome"/>
</dbReference>
<keyword evidence="2" id="KW-1185">Reference proteome</keyword>
<evidence type="ECO:0008006" key="3">
    <source>
        <dbReference type="Google" id="ProtNLM"/>
    </source>
</evidence>
<evidence type="ECO:0000313" key="2">
    <source>
        <dbReference type="Proteomes" id="UP001164676"/>
    </source>
</evidence>
<dbReference type="Gene3D" id="3.40.50.10190">
    <property type="entry name" value="BRCT domain"/>
    <property type="match status" value="1"/>
</dbReference>
<accession>A0ABY7LB99</accession>
<gene>
    <name evidence="1" type="ORF">N7E60_12655</name>
</gene>
<name>A0ABY7LB99_9GAMM</name>
<dbReference type="InterPro" id="IPR036420">
    <property type="entry name" value="BRCT_dom_sf"/>
</dbReference>
<protein>
    <recommendedName>
        <fullName evidence="3">BRCT domain-containing protein</fullName>
    </recommendedName>
</protein>
<proteinExistence type="predicted"/>
<dbReference type="SUPFAM" id="SSF52113">
    <property type="entry name" value="BRCT domain"/>
    <property type="match status" value="1"/>
</dbReference>
<sequence>MEANELYFIYCSQRMNLSAVRLFDWSESKEHYQGMAEVDGDIYFRTYRKDCIVENYESLAELAKAERSLQEFINSPENIHFHRPSPKPVDTFDVHFTGFKKDDKARLTELAKSANMKVRGEVTKHLNVLYYGYNAGPKKLEKARAQGVMIINEPEFLHFIETGEVLDCAIS</sequence>
<reference evidence="1" key="1">
    <citation type="submission" date="2022-09" db="EMBL/GenBank/DDBJ databases">
        <authorList>
            <person name="Li Z.-J."/>
        </authorList>
    </citation>
    <scope>NUCLEOTIDE SEQUENCE</scope>
    <source>
        <strain evidence="1">TGB10</strain>
    </source>
</reference>
<dbReference type="RefSeq" id="WP_269597665.1">
    <property type="nucleotide sequence ID" value="NZ_CP114584.1"/>
</dbReference>
<organism evidence="1 2">
    <name type="scientific">Salinivibrio proteolyticus</name>
    <dbReference type="NCBI Taxonomy" id="334715"/>
    <lineage>
        <taxon>Bacteria</taxon>
        <taxon>Pseudomonadati</taxon>
        <taxon>Pseudomonadota</taxon>
        <taxon>Gammaproteobacteria</taxon>
        <taxon>Vibrionales</taxon>
        <taxon>Vibrionaceae</taxon>
        <taxon>Salinivibrio</taxon>
    </lineage>
</organism>
<dbReference type="EMBL" id="CP114584">
    <property type="protein sequence ID" value="WBA14526.1"/>
    <property type="molecule type" value="Genomic_DNA"/>
</dbReference>